<name>A0AAN9HUH1_CROPI</name>
<protein>
    <submittedName>
        <fullName evidence="1">Uncharacterized protein</fullName>
    </submittedName>
</protein>
<comment type="caution">
    <text evidence="1">The sequence shown here is derived from an EMBL/GenBank/DDBJ whole genome shotgun (WGS) entry which is preliminary data.</text>
</comment>
<keyword evidence="2" id="KW-1185">Reference proteome</keyword>
<sequence>MREKRSLGPFPECCVLNSLVVNNTINFIDIYYLHISVLSFPLPAARDHLQPVLLWYYYTLHILSATRSQISQTVLALQLMYSFT</sequence>
<evidence type="ECO:0000313" key="2">
    <source>
        <dbReference type="Proteomes" id="UP001372338"/>
    </source>
</evidence>
<reference evidence="1 2" key="1">
    <citation type="submission" date="2024-01" db="EMBL/GenBank/DDBJ databases">
        <title>The genomes of 5 underutilized Papilionoideae crops provide insights into root nodulation and disease resistanc.</title>
        <authorList>
            <person name="Yuan L."/>
        </authorList>
    </citation>
    <scope>NUCLEOTIDE SEQUENCE [LARGE SCALE GENOMIC DNA]</scope>
    <source>
        <strain evidence="1">ZHUSHIDOU_FW_LH</strain>
        <tissue evidence="1">Leaf</tissue>
    </source>
</reference>
<proteinExistence type="predicted"/>
<organism evidence="1 2">
    <name type="scientific">Crotalaria pallida</name>
    <name type="common">Smooth rattlebox</name>
    <name type="synonym">Crotalaria striata</name>
    <dbReference type="NCBI Taxonomy" id="3830"/>
    <lineage>
        <taxon>Eukaryota</taxon>
        <taxon>Viridiplantae</taxon>
        <taxon>Streptophyta</taxon>
        <taxon>Embryophyta</taxon>
        <taxon>Tracheophyta</taxon>
        <taxon>Spermatophyta</taxon>
        <taxon>Magnoliopsida</taxon>
        <taxon>eudicotyledons</taxon>
        <taxon>Gunneridae</taxon>
        <taxon>Pentapetalae</taxon>
        <taxon>rosids</taxon>
        <taxon>fabids</taxon>
        <taxon>Fabales</taxon>
        <taxon>Fabaceae</taxon>
        <taxon>Papilionoideae</taxon>
        <taxon>50 kb inversion clade</taxon>
        <taxon>genistoids sensu lato</taxon>
        <taxon>core genistoids</taxon>
        <taxon>Crotalarieae</taxon>
        <taxon>Crotalaria</taxon>
    </lineage>
</organism>
<dbReference type="Proteomes" id="UP001372338">
    <property type="component" value="Unassembled WGS sequence"/>
</dbReference>
<dbReference type="AlphaFoldDB" id="A0AAN9HUH1"/>
<accession>A0AAN9HUH1</accession>
<gene>
    <name evidence="1" type="ORF">RIF29_36225</name>
</gene>
<evidence type="ECO:0000313" key="1">
    <source>
        <dbReference type="EMBL" id="KAK7252352.1"/>
    </source>
</evidence>
<dbReference type="EMBL" id="JAYWIO010000007">
    <property type="protein sequence ID" value="KAK7252352.1"/>
    <property type="molecule type" value="Genomic_DNA"/>
</dbReference>